<dbReference type="Proteomes" id="UP000318288">
    <property type="component" value="Unassembled WGS sequence"/>
</dbReference>
<comment type="caution">
    <text evidence="2">The sequence shown here is derived from an EMBL/GenBank/DDBJ whole genome shotgun (WGS) entry which is preliminary data.</text>
</comment>
<name>A0A5C6E865_9BACT</name>
<feature type="domain" description="NTF2 fold immunity protein" evidence="1">
    <location>
        <begin position="11"/>
        <end position="103"/>
    </location>
</feature>
<organism evidence="2 3">
    <name type="scientific">Rubripirellula tenax</name>
    <dbReference type="NCBI Taxonomy" id="2528015"/>
    <lineage>
        <taxon>Bacteria</taxon>
        <taxon>Pseudomonadati</taxon>
        <taxon>Planctomycetota</taxon>
        <taxon>Planctomycetia</taxon>
        <taxon>Pirellulales</taxon>
        <taxon>Pirellulaceae</taxon>
        <taxon>Rubripirellula</taxon>
    </lineage>
</organism>
<dbReference type="Pfam" id="PF15655">
    <property type="entry name" value="Imm-NTF2"/>
    <property type="match status" value="1"/>
</dbReference>
<dbReference type="AlphaFoldDB" id="A0A5C6E865"/>
<dbReference type="EMBL" id="SJPW01000010">
    <property type="protein sequence ID" value="TWU44705.1"/>
    <property type="molecule type" value="Genomic_DNA"/>
</dbReference>
<keyword evidence="3" id="KW-1185">Reference proteome</keyword>
<proteinExistence type="predicted"/>
<accession>A0A5C6E865</accession>
<protein>
    <recommendedName>
        <fullName evidence="1">NTF2 fold immunity protein domain-containing protein</fullName>
    </recommendedName>
</protein>
<reference evidence="2 3" key="1">
    <citation type="submission" date="2019-02" db="EMBL/GenBank/DDBJ databases">
        <title>Deep-cultivation of Planctomycetes and their phenomic and genomic characterization uncovers novel biology.</title>
        <authorList>
            <person name="Wiegand S."/>
            <person name="Jogler M."/>
            <person name="Boedeker C."/>
            <person name="Pinto D."/>
            <person name="Vollmers J."/>
            <person name="Rivas-Marin E."/>
            <person name="Kohn T."/>
            <person name="Peeters S.H."/>
            <person name="Heuer A."/>
            <person name="Rast P."/>
            <person name="Oberbeckmann S."/>
            <person name="Bunk B."/>
            <person name="Jeske O."/>
            <person name="Meyerdierks A."/>
            <person name="Storesund J.E."/>
            <person name="Kallscheuer N."/>
            <person name="Luecker S."/>
            <person name="Lage O.M."/>
            <person name="Pohl T."/>
            <person name="Merkel B.J."/>
            <person name="Hornburger P."/>
            <person name="Mueller R.-W."/>
            <person name="Bruemmer F."/>
            <person name="Labrenz M."/>
            <person name="Spormann A.M."/>
            <person name="Op Den Camp H."/>
            <person name="Overmann J."/>
            <person name="Amann R."/>
            <person name="Jetten M.S.M."/>
            <person name="Mascher T."/>
            <person name="Medema M.H."/>
            <person name="Devos D.P."/>
            <person name="Kaster A.-K."/>
            <person name="Ovreas L."/>
            <person name="Rohde M."/>
            <person name="Galperin M.Y."/>
            <person name="Jogler C."/>
        </authorList>
    </citation>
    <scope>NUCLEOTIDE SEQUENCE [LARGE SCALE GENOMIC DNA]</scope>
    <source>
        <strain evidence="2 3">Poly51</strain>
    </source>
</reference>
<gene>
    <name evidence="2" type="ORF">Poly51_59740</name>
</gene>
<dbReference type="InterPro" id="IPR028049">
    <property type="entry name" value="Imm-NTF2"/>
</dbReference>
<sequence>MHATPDRFTNEDIQQRRRQLLLDFCTHKKRAYVDGVAGYQKPPVYVDVNADTIAGVEQATRTRTHVDTVQFESCAYRFVLMKKADGWRIDSIKRQFPSIGKWENALIGS</sequence>
<evidence type="ECO:0000259" key="1">
    <source>
        <dbReference type="Pfam" id="PF15655"/>
    </source>
</evidence>
<evidence type="ECO:0000313" key="3">
    <source>
        <dbReference type="Proteomes" id="UP000318288"/>
    </source>
</evidence>
<evidence type="ECO:0000313" key="2">
    <source>
        <dbReference type="EMBL" id="TWU44705.1"/>
    </source>
</evidence>